<protein>
    <submittedName>
        <fullName evidence="1">Uncharacterized protein</fullName>
    </submittedName>
</protein>
<reference evidence="2" key="1">
    <citation type="journal article" date="2019" name="Int. J. Syst. Evol. Microbiol.">
        <title>The Global Catalogue of Microorganisms (GCM) 10K type strain sequencing project: providing services to taxonomists for standard genome sequencing and annotation.</title>
        <authorList>
            <consortium name="The Broad Institute Genomics Platform"/>
            <consortium name="The Broad Institute Genome Sequencing Center for Infectious Disease"/>
            <person name="Wu L."/>
            <person name="Ma J."/>
        </authorList>
    </citation>
    <scope>NUCLEOTIDE SEQUENCE [LARGE SCALE GENOMIC DNA]</scope>
    <source>
        <strain evidence="2">JCM 4594</strain>
    </source>
</reference>
<organism evidence="1 2">
    <name type="scientific">Streptomyces xanthochromogenes</name>
    <dbReference type="NCBI Taxonomy" id="67384"/>
    <lineage>
        <taxon>Bacteria</taxon>
        <taxon>Bacillati</taxon>
        <taxon>Actinomycetota</taxon>
        <taxon>Actinomycetes</taxon>
        <taxon>Kitasatosporales</taxon>
        <taxon>Streptomycetaceae</taxon>
        <taxon>Streptomyces</taxon>
    </lineage>
</organism>
<accession>A0ABQ3AVT4</accession>
<dbReference type="GeneID" id="96295310"/>
<keyword evidence="2" id="KW-1185">Reference proteome</keyword>
<dbReference type="Proteomes" id="UP000600946">
    <property type="component" value="Unassembled WGS sequence"/>
</dbReference>
<dbReference type="EMBL" id="BMUU01000022">
    <property type="protein sequence ID" value="GGY69490.1"/>
    <property type="molecule type" value="Genomic_DNA"/>
</dbReference>
<dbReference type="RefSeq" id="WP_190029439.1">
    <property type="nucleotide sequence ID" value="NZ_BMUU01000022.1"/>
</dbReference>
<sequence length="75" mass="7595">MASSESSGSSDGARRTDAGLAADQFPLQVAEFVDHLGGILGLLRTLDLEGVAPASAFRAAGEPPSARQEPTDAAL</sequence>
<gene>
    <name evidence="1" type="ORF">GCM10010326_74690</name>
</gene>
<evidence type="ECO:0000313" key="2">
    <source>
        <dbReference type="Proteomes" id="UP000600946"/>
    </source>
</evidence>
<name>A0ABQ3AVT4_9ACTN</name>
<proteinExistence type="predicted"/>
<comment type="caution">
    <text evidence="1">The sequence shown here is derived from an EMBL/GenBank/DDBJ whole genome shotgun (WGS) entry which is preliminary data.</text>
</comment>
<evidence type="ECO:0000313" key="1">
    <source>
        <dbReference type="EMBL" id="GGY69490.1"/>
    </source>
</evidence>